<evidence type="ECO:0000313" key="3">
    <source>
        <dbReference type="Ensembl" id="ENSCPOP00000027789.1"/>
    </source>
</evidence>
<dbReference type="Bgee" id="ENSCPOG00000036213">
    <property type="expression patterns" value="Expressed in uterine cervix"/>
</dbReference>
<feature type="chain" id="PRO_5045821429" description="Lipocalin/cytosolic fatty-acid binding domain-containing protein" evidence="1">
    <location>
        <begin position="25"/>
        <end position="122"/>
    </location>
</feature>
<dbReference type="Gene3D" id="2.40.128.20">
    <property type="match status" value="1"/>
</dbReference>
<sequence length="122" mass="13831">MTRRHVRMKLLLLLLSLGLGLACAQGDSVEGPWHTLELGATDRSTIEEGGAYRCFLTSIRNLANRNLHVTYFQKNNDGKCVEDFFIGEETDTPGRYTFEYKGKNVLTFVAVGEDYVIMDYEN</sequence>
<dbReference type="FunCoup" id="A0A286XQZ9">
    <property type="interactions" value="8"/>
</dbReference>
<proteinExistence type="predicted"/>
<name>A0A286XQZ9_CAVPO</name>
<dbReference type="OMA" id="GRYTFEY"/>
<dbReference type="VEuPathDB" id="HostDB:ENSCPOG00000036213"/>
<evidence type="ECO:0000313" key="4">
    <source>
        <dbReference type="Proteomes" id="UP000005447"/>
    </source>
</evidence>
<dbReference type="SUPFAM" id="SSF50814">
    <property type="entry name" value="Lipocalins"/>
    <property type="match status" value="1"/>
</dbReference>
<evidence type="ECO:0000259" key="2">
    <source>
        <dbReference type="Pfam" id="PF00061"/>
    </source>
</evidence>
<dbReference type="AlphaFoldDB" id="A0A286XQZ9"/>
<dbReference type="EMBL" id="AAKN02024166">
    <property type="status" value="NOT_ANNOTATED_CDS"/>
    <property type="molecule type" value="Genomic_DNA"/>
</dbReference>
<dbReference type="Ensembl" id="ENSCPOT00000045282.1">
    <property type="protein sequence ID" value="ENSCPOP00000027789.1"/>
    <property type="gene ID" value="ENSCPOG00000036213.1"/>
</dbReference>
<evidence type="ECO:0000256" key="1">
    <source>
        <dbReference type="SAM" id="SignalP"/>
    </source>
</evidence>
<keyword evidence="1" id="KW-0732">Signal</keyword>
<dbReference type="PROSITE" id="PS51257">
    <property type="entry name" value="PROKAR_LIPOPROTEIN"/>
    <property type="match status" value="1"/>
</dbReference>
<dbReference type="STRING" id="10141.ENSCPOP00000027789"/>
<reference evidence="3" key="2">
    <citation type="submission" date="2025-08" db="UniProtKB">
        <authorList>
            <consortium name="Ensembl"/>
        </authorList>
    </citation>
    <scope>IDENTIFICATION</scope>
    <source>
        <strain evidence="3">2N</strain>
    </source>
</reference>
<reference evidence="4" key="1">
    <citation type="journal article" date="2011" name="Nature">
        <title>A high-resolution map of human evolutionary constraint using 29 mammals.</title>
        <authorList>
            <person name="Lindblad-Toh K."/>
            <person name="Garber M."/>
            <person name="Zuk O."/>
            <person name="Lin M.F."/>
            <person name="Parker B.J."/>
            <person name="Washietl S."/>
            <person name="Kheradpour P."/>
            <person name="Ernst J."/>
            <person name="Jordan G."/>
            <person name="Mauceli E."/>
            <person name="Ward L.D."/>
            <person name="Lowe C.B."/>
            <person name="Holloway A.K."/>
            <person name="Clamp M."/>
            <person name="Gnerre S."/>
            <person name="Alfoldi J."/>
            <person name="Beal K."/>
            <person name="Chang J."/>
            <person name="Clawson H."/>
            <person name="Cuff J."/>
            <person name="Di Palma F."/>
            <person name="Fitzgerald S."/>
            <person name="Flicek P."/>
            <person name="Guttman M."/>
            <person name="Hubisz M.J."/>
            <person name="Jaffe D.B."/>
            <person name="Jungreis I."/>
            <person name="Kent W.J."/>
            <person name="Kostka D."/>
            <person name="Lara M."/>
            <person name="Martins A.L."/>
            <person name="Massingham T."/>
            <person name="Moltke I."/>
            <person name="Raney B.J."/>
            <person name="Rasmussen M.D."/>
            <person name="Robinson J."/>
            <person name="Stark A."/>
            <person name="Vilella A.J."/>
            <person name="Wen J."/>
            <person name="Xie X."/>
            <person name="Zody M.C."/>
            <person name="Baldwin J."/>
            <person name="Bloom T."/>
            <person name="Chin C.W."/>
            <person name="Heiman D."/>
            <person name="Nicol R."/>
            <person name="Nusbaum C."/>
            <person name="Young S."/>
            <person name="Wilkinson J."/>
            <person name="Worley K.C."/>
            <person name="Kovar C.L."/>
            <person name="Muzny D.M."/>
            <person name="Gibbs R.A."/>
            <person name="Cree A."/>
            <person name="Dihn H.H."/>
            <person name="Fowler G."/>
            <person name="Jhangiani S."/>
            <person name="Joshi V."/>
            <person name="Lee S."/>
            <person name="Lewis L.R."/>
            <person name="Nazareth L.V."/>
            <person name="Okwuonu G."/>
            <person name="Santibanez J."/>
            <person name="Warren W.C."/>
            <person name="Mardis E.R."/>
            <person name="Weinstock G.M."/>
            <person name="Wilson R.K."/>
            <person name="Delehaunty K."/>
            <person name="Dooling D."/>
            <person name="Fronik C."/>
            <person name="Fulton L."/>
            <person name="Fulton B."/>
            <person name="Graves T."/>
            <person name="Minx P."/>
            <person name="Sodergren E."/>
            <person name="Birney E."/>
            <person name="Margulies E.H."/>
            <person name="Herrero J."/>
            <person name="Green E.D."/>
            <person name="Haussler D."/>
            <person name="Siepel A."/>
            <person name="Goldman N."/>
            <person name="Pollard K.S."/>
            <person name="Pedersen J.S."/>
            <person name="Lander E.S."/>
            <person name="Kellis M."/>
        </authorList>
    </citation>
    <scope>NUCLEOTIDE SEQUENCE [LARGE SCALE GENOMIC DNA]</scope>
    <source>
        <strain evidence="4">2N</strain>
    </source>
</reference>
<dbReference type="InParanoid" id="A0A286XQZ9"/>
<dbReference type="InterPro" id="IPR012674">
    <property type="entry name" value="Calycin"/>
</dbReference>
<organism evidence="3 4">
    <name type="scientific">Cavia porcellus</name>
    <name type="common">Guinea pig</name>
    <dbReference type="NCBI Taxonomy" id="10141"/>
    <lineage>
        <taxon>Eukaryota</taxon>
        <taxon>Metazoa</taxon>
        <taxon>Chordata</taxon>
        <taxon>Craniata</taxon>
        <taxon>Vertebrata</taxon>
        <taxon>Euteleostomi</taxon>
        <taxon>Mammalia</taxon>
        <taxon>Eutheria</taxon>
        <taxon>Euarchontoglires</taxon>
        <taxon>Glires</taxon>
        <taxon>Rodentia</taxon>
        <taxon>Hystricomorpha</taxon>
        <taxon>Caviidae</taxon>
        <taxon>Cavia</taxon>
    </lineage>
</organism>
<feature type="domain" description="Lipocalin/cytosolic fatty-acid binding" evidence="2">
    <location>
        <begin position="31"/>
        <end position="119"/>
    </location>
</feature>
<accession>A0A286XQZ9</accession>
<keyword evidence="4" id="KW-1185">Reference proteome</keyword>
<dbReference type="Proteomes" id="UP000005447">
    <property type="component" value="Unassembled WGS sequence"/>
</dbReference>
<protein>
    <recommendedName>
        <fullName evidence="2">Lipocalin/cytosolic fatty-acid binding domain-containing protein</fullName>
    </recommendedName>
</protein>
<dbReference type="InterPro" id="IPR000566">
    <property type="entry name" value="Lipocln_cytosolic_FA-bd_dom"/>
</dbReference>
<reference evidence="3" key="3">
    <citation type="submission" date="2025-09" db="UniProtKB">
        <authorList>
            <consortium name="Ensembl"/>
        </authorList>
    </citation>
    <scope>IDENTIFICATION</scope>
    <source>
        <strain evidence="3">2N</strain>
    </source>
</reference>
<dbReference type="Pfam" id="PF00061">
    <property type="entry name" value="Lipocalin"/>
    <property type="match status" value="1"/>
</dbReference>
<feature type="signal peptide" evidence="1">
    <location>
        <begin position="1"/>
        <end position="24"/>
    </location>
</feature>
<dbReference type="GeneTree" id="ENSGT00940000173233"/>